<sequence length="99" mass="11620">MRLHQFNTRSPAAKNATNWNPPFCVRMEQKALYLIWRLQDMKRILGFPWLQTNLTPNMPKKPNPPTSTQPRERGNYGYGINSEGKPITLDEYYEDQGNH</sequence>
<evidence type="ECO:0000313" key="2">
    <source>
        <dbReference type="EMBL" id="PRP73705.1"/>
    </source>
</evidence>
<evidence type="ECO:0000313" key="3">
    <source>
        <dbReference type="Proteomes" id="UP000241769"/>
    </source>
</evidence>
<feature type="region of interest" description="Disordered" evidence="1">
    <location>
        <begin position="53"/>
        <end position="99"/>
    </location>
</feature>
<proteinExistence type="predicted"/>
<accession>A0A2P6MPT8</accession>
<reference evidence="2 3" key="1">
    <citation type="journal article" date="2018" name="Genome Biol. Evol.">
        <title>Multiple Roots of Fruiting Body Formation in Amoebozoa.</title>
        <authorList>
            <person name="Hillmann F."/>
            <person name="Forbes G."/>
            <person name="Novohradska S."/>
            <person name="Ferling I."/>
            <person name="Riege K."/>
            <person name="Groth M."/>
            <person name="Westermann M."/>
            <person name="Marz M."/>
            <person name="Spaller T."/>
            <person name="Winckler T."/>
            <person name="Schaap P."/>
            <person name="Glockner G."/>
        </authorList>
    </citation>
    <scope>NUCLEOTIDE SEQUENCE [LARGE SCALE GENOMIC DNA]</scope>
    <source>
        <strain evidence="2 3">Jena</strain>
    </source>
</reference>
<keyword evidence="3" id="KW-1185">Reference proteome</keyword>
<dbReference type="InParanoid" id="A0A2P6MPT8"/>
<dbReference type="AlphaFoldDB" id="A0A2P6MPT8"/>
<protein>
    <submittedName>
        <fullName evidence="2">Uncharacterized protein</fullName>
    </submittedName>
</protein>
<gene>
    <name evidence="2" type="ORF">PROFUN_16696</name>
</gene>
<evidence type="ECO:0000256" key="1">
    <source>
        <dbReference type="SAM" id="MobiDB-lite"/>
    </source>
</evidence>
<dbReference type="Proteomes" id="UP000241769">
    <property type="component" value="Unassembled WGS sequence"/>
</dbReference>
<name>A0A2P6MPT8_9EUKA</name>
<organism evidence="2 3">
    <name type="scientific">Planoprotostelium fungivorum</name>
    <dbReference type="NCBI Taxonomy" id="1890364"/>
    <lineage>
        <taxon>Eukaryota</taxon>
        <taxon>Amoebozoa</taxon>
        <taxon>Evosea</taxon>
        <taxon>Variosea</taxon>
        <taxon>Cavosteliida</taxon>
        <taxon>Cavosteliaceae</taxon>
        <taxon>Planoprotostelium</taxon>
    </lineage>
</organism>
<dbReference type="EMBL" id="MDYQ01000567">
    <property type="protein sequence ID" value="PRP73705.1"/>
    <property type="molecule type" value="Genomic_DNA"/>
</dbReference>
<comment type="caution">
    <text evidence="2">The sequence shown here is derived from an EMBL/GenBank/DDBJ whole genome shotgun (WGS) entry which is preliminary data.</text>
</comment>